<protein>
    <submittedName>
        <fullName evidence="1">Uncharacterized protein</fullName>
    </submittedName>
</protein>
<evidence type="ECO:0000313" key="1">
    <source>
        <dbReference type="EMBL" id="CAL1354559.1"/>
    </source>
</evidence>
<dbReference type="EMBL" id="OZ034813">
    <property type="protein sequence ID" value="CAL1354559.1"/>
    <property type="molecule type" value="Genomic_DNA"/>
</dbReference>
<keyword evidence="2" id="KW-1185">Reference proteome</keyword>
<gene>
    <name evidence="1" type="ORF">LTRI10_LOCUS2360</name>
</gene>
<evidence type="ECO:0000313" key="2">
    <source>
        <dbReference type="Proteomes" id="UP001497516"/>
    </source>
</evidence>
<sequence length="73" mass="8062">MGNSSPKASRPISLPLRQSGLVPLNPPGYRSVVTEQYYKALTVTNDHPKNEQMPHNRFSISILQPGTLELSSD</sequence>
<organism evidence="1 2">
    <name type="scientific">Linum trigynum</name>
    <dbReference type="NCBI Taxonomy" id="586398"/>
    <lineage>
        <taxon>Eukaryota</taxon>
        <taxon>Viridiplantae</taxon>
        <taxon>Streptophyta</taxon>
        <taxon>Embryophyta</taxon>
        <taxon>Tracheophyta</taxon>
        <taxon>Spermatophyta</taxon>
        <taxon>Magnoliopsida</taxon>
        <taxon>eudicotyledons</taxon>
        <taxon>Gunneridae</taxon>
        <taxon>Pentapetalae</taxon>
        <taxon>rosids</taxon>
        <taxon>fabids</taxon>
        <taxon>Malpighiales</taxon>
        <taxon>Linaceae</taxon>
        <taxon>Linum</taxon>
    </lineage>
</organism>
<reference evidence="1 2" key="1">
    <citation type="submission" date="2024-04" db="EMBL/GenBank/DDBJ databases">
        <authorList>
            <person name="Fracassetti M."/>
        </authorList>
    </citation>
    <scope>NUCLEOTIDE SEQUENCE [LARGE SCALE GENOMIC DNA]</scope>
</reference>
<accession>A0AAV2CE68</accession>
<proteinExistence type="predicted"/>
<name>A0AAV2CE68_9ROSI</name>
<dbReference type="Proteomes" id="UP001497516">
    <property type="component" value="Chromosome 1"/>
</dbReference>
<dbReference type="AlphaFoldDB" id="A0AAV2CE68"/>